<proteinExistence type="predicted"/>
<protein>
    <recommendedName>
        <fullName evidence="4">MARVEL domain-containing protein</fullName>
    </recommendedName>
</protein>
<keyword evidence="1" id="KW-0472">Membrane</keyword>
<organism evidence="2 3">
    <name type="scientific">Cladobotryum mycophilum</name>
    <dbReference type="NCBI Taxonomy" id="491253"/>
    <lineage>
        <taxon>Eukaryota</taxon>
        <taxon>Fungi</taxon>
        <taxon>Dikarya</taxon>
        <taxon>Ascomycota</taxon>
        <taxon>Pezizomycotina</taxon>
        <taxon>Sordariomycetes</taxon>
        <taxon>Hypocreomycetidae</taxon>
        <taxon>Hypocreales</taxon>
        <taxon>Hypocreaceae</taxon>
        <taxon>Cladobotryum</taxon>
    </lineage>
</organism>
<keyword evidence="1" id="KW-0812">Transmembrane</keyword>
<dbReference type="Proteomes" id="UP001338125">
    <property type="component" value="Unassembled WGS sequence"/>
</dbReference>
<feature type="transmembrane region" description="Helical" evidence="1">
    <location>
        <begin position="90"/>
        <end position="110"/>
    </location>
</feature>
<comment type="caution">
    <text evidence="2">The sequence shown here is derived from an EMBL/GenBank/DDBJ whole genome shotgun (WGS) entry which is preliminary data.</text>
</comment>
<feature type="transmembrane region" description="Helical" evidence="1">
    <location>
        <begin position="59"/>
        <end position="84"/>
    </location>
</feature>
<sequence length="151" mass="16730">MAASIMEEKVDADMTGILLIYILQFVCVPVICLLVWQIQRSRFEGELHSHNNFEPVQSLLCAFALFWAGGVLIYAFCACGYFGFNAMTVMAGASTVGLILIACVVSLAAYTTGYADGFQDAMAAAEDRFWDAKTDSDHRESVEMWLNESDW</sequence>
<accession>A0ABR0SDC7</accession>
<name>A0ABR0SDC7_9HYPO</name>
<feature type="transmembrane region" description="Helical" evidence="1">
    <location>
        <begin position="16"/>
        <end position="38"/>
    </location>
</feature>
<evidence type="ECO:0000313" key="3">
    <source>
        <dbReference type="Proteomes" id="UP001338125"/>
    </source>
</evidence>
<dbReference type="EMBL" id="JAVFKD010000014">
    <property type="protein sequence ID" value="KAK5990177.1"/>
    <property type="molecule type" value="Genomic_DNA"/>
</dbReference>
<keyword evidence="1" id="KW-1133">Transmembrane helix</keyword>
<keyword evidence="3" id="KW-1185">Reference proteome</keyword>
<gene>
    <name evidence="2" type="ORF">PT974_08443</name>
</gene>
<reference evidence="2 3" key="1">
    <citation type="submission" date="2024-01" db="EMBL/GenBank/DDBJ databases">
        <title>Complete genome of Cladobotryum mycophilum ATHUM6906.</title>
        <authorList>
            <person name="Christinaki A.C."/>
            <person name="Myridakis A.I."/>
            <person name="Kouvelis V.N."/>
        </authorList>
    </citation>
    <scope>NUCLEOTIDE SEQUENCE [LARGE SCALE GENOMIC DNA]</scope>
    <source>
        <strain evidence="2 3">ATHUM6906</strain>
    </source>
</reference>
<evidence type="ECO:0000313" key="2">
    <source>
        <dbReference type="EMBL" id="KAK5990177.1"/>
    </source>
</evidence>
<evidence type="ECO:0008006" key="4">
    <source>
        <dbReference type="Google" id="ProtNLM"/>
    </source>
</evidence>
<evidence type="ECO:0000256" key="1">
    <source>
        <dbReference type="SAM" id="Phobius"/>
    </source>
</evidence>